<evidence type="ECO:0000256" key="2">
    <source>
        <dbReference type="ARBA" id="ARBA00007117"/>
    </source>
</evidence>
<comment type="similarity">
    <text evidence="2">Belongs to the EAF7 family.</text>
</comment>
<reference evidence="8" key="1">
    <citation type="journal article" date="2014" name="Insect Biochem. Mol. Biol.">
        <title>An insight into the sialome of the frog biting fly, Corethrella appendiculata.</title>
        <authorList>
            <person name="Ribeiro J.M.C."/>
            <person name="Chagas A.C."/>
            <person name="Pham V.M."/>
            <person name="Lounibos L.P."/>
            <person name="Calvo E."/>
        </authorList>
    </citation>
    <scope>NUCLEOTIDE SEQUENCE</scope>
    <source>
        <tissue evidence="8">Salivary glands</tissue>
    </source>
</reference>
<dbReference type="GO" id="GO:0035267">
    <property type="term" value="C:NuA4 histone acetyltransferase complex"/>
    <property type="evidence" value="ECO:0007669"/>
    <property type="project" value="TreeGrafter"/>
</dbReference>
<feature type="compositionally biased region" description="Basic and acidic residues" evidence="7">
    <location>
        <begin position="108"/>
        <end position="119"/>
    </location>
</feature>
<feature type="non-terminal residue" evidence="8">
    <location>
        <position position="1"/>
    </location>
</feature>
<keyword evidence="3" id="KW-0156">Chromatin regulator</keyword>
<organism evidence="8">
    <name type="scientific">Corethrella appendiculata</name>
    <dbReference type="NCBI Taxonomy" id="1370023"/>
    <lineage>
        <taxon>Eukaryota</taxon>
        <taxon>Metazoa</taxon>
        <taxon>Ecdysozoa</taxon>
        <taxon>Arthropoda</taxon>
        <taxon>Hexapoda</taxon>
        <taxon>Insecta</taxon>
        <taxon>Pterygota</taxon>
        <taxon>Neoptera</taxon>
        <taxon>Endopterygota</taxon>
        <taxon>Diptera</taxon>
        <taxon>Nematocera</taxon>
        <taxon>Culicoidea</taxon>
        <taxon>Chaoboridae</taxon>
        <taxon>Corethrella</taxon>
    </lineage>
</organism>
<evidence type="ECO:0000256" key="5">
    <source>
        <dbReference type="ARBA" id="ARBA00023163"/>
    </source>
</evidence>
<evidence type="ECO:0000256" key="4">
    <source>
        <dbReference type="ARBA" id="ARBA00023015"/>
    </source>
</evidence>
<keyword evidence="5" id="KW-0804">Transcription</keyword>
<keyword evidence="4" id="KW-0805">Transcription regulation</keyword>
<dbReference type="AlphaFoldDB" id="U5EV57"/>
<evidence type="ECO:0000313" key="8">
    <source>
        <dbReference type="EMBL" id="JAB57842.1"/>
    </source>
</evidence>
<evidence type="ECO:0000256" key="3">
    <source>
        <dbReference type="ARBA" id="ARBA00022853"/>
    </source>
</evidence>
<comment type="subcellular location">
    <subcellularLocation>
        <location evidence="1">Nucleus</location>
    </subcellularLocation>
</comment>
<feature type="compositionally biased region" description="Polar residues" evidence="7">
    <location>
        <begin position="176"/>
        <end position="192"/>
    </location>
</feature>
<protein>
    <submittedName>
        <fullName evidence="8">Putative mrgbp</fullName>
    </submittedName>
</protein>
<evidence type="ECO:0000256" key="1">
    <source>
        <dbReference type="ARBA" id="ARBA00004123"/>
    </source>
</evidence>
<dbReference type="EMBL" id="GANO01002029">
    <property type="protein sequence ID" value="JAB57842.1"/>
    <property type="molecule type" value="mRNA"/>
</dbReference>
<proteinExistence type="evidence at transcript level"/>
<dbReference type="GO" id="GO:0005634">
    <property type="term" value="C:nucleus"/>
    <property type="evidence" value="ECO:0007669"/>
    <property type="project" value="UniProtKB-SubCell"/>
</dbReference>
<evidence type="ECO:0000256" key="6">
    <source>
        <dbReference type="ARBA" id="ARBA00023242"/>
    </source>
</evidence>
<dbReference type="InterPro" id="IPR012423">
    <property type="entry name" value="Eaf7/MRGBP"/>
</dbReference>
<sequence length="200" mass="22894">KDIEWNAEEEIQLFFALDGLKPVSISKHFTIVCIAERLAKTLNRDLNTECIWSHLKTLYNLKALDELETIPFPNEEIDFSLPESEFSAFIKKKILEGEQQQKPIVSDNEVKKVETKADSVTKTTKPIGGQTKEKESADKDKESEKQQRDKEKYLINKLKIDMNDSTTKRPAKRTRGSMSIESNSPASTSPVVHSTKRRRI</sequence>
<feature type="compositionally biased region" description="Basic and acidic residues" evidence="7">
    <location>
        <begin position="131"/>
        <end position="162"/>
    </location>
</feature>
<feature type="region of interest" description="Disordered" evidence="7">
    <location>
        <begin position="105"/>
        <end position="200"/>
    </location>
</feature>
<dbReference type="GO" id="GO:0006357">
    <property type="term" value="P:regulation of transcription by RNA polymerase II"/>
    <property type="evidence" value="ECO:0007669"/>
    <property type="project" value="TreeGrafter"/>
</dbReference>
<evidence type="ECO:0000256" key="7">
    <source>
        <dbReference type="SAM" id="MobiDB-lite"/>
    </source>
</evidence>
<dbReference type="PANTHER" id="PTHR13581:SF5">
    <property type="entry name" value="MRG_MORF4L-BINDING PROTEIN"/>
    <property type="match status" value="1"/>
</dbReference>
<keyword evidence="6" id="KW-0539">Nucleus</keyword>
<dbReference type="Pfam" id="PF07904">
    <property type="entry name" value="Eaf7"/>
    <property type="match status" value="1"/>
</dbReference>
<accession>U5EV57</accession>
<dbReference type="PANTHER" id="PTHR13581">
    <property type="entry name" value="MRG-BINDING PROTEIN"/>
    <property type="match status" value="1"/>
</dbReference>
<dbReference type="GO" id="GO:0006325">
    <property type="term" value="P:chromatin organization"/>
    <property type="evidence" value="ECO:0007669"/>
    <property type="project" value="UniProtKB-KW"/>
</dbReference>
<name>U5EV57_9DIPT</name>